<evidence type="ECO:0000313" key="1">
    <source>
        <dbReference type="EMBL" id="KGN45891.1"/>
    </source>
</evidence>
<dbReference type="AlphaFoldDB" id="A0A0A0KDN3"/>
<sequence length="79" mass="8994">MNNADHMFLISRISQFHVHMVVSEPNSLFRFMPGSVGLSEAWKFKDERRMDIATAGELQKEKPVVKTEVPKLSSVGYGR</sequence>
<protein>
    <submittedName>
        <fullName evidence="1">Uncharacterized protein</fullName>
    </submittedName>
</protein>
<evidence type="ECO:0000313" key="2">
    <source>
        <dbReference type="Proteomes" id="UP000029981"/>
    </source>
</evidence>
<accession>A0A0A0KDN3</accession>
<dbReference type="Gramene" id="KGN45891">
    <property type="protein sequence ID" value="KGN45891"/>
    <property type="gene ID" value="Csa_6G017070"/>
</dbReference>
<dbReference type="Proteomes" id="UP000029981">
    <property type="component" value="Chromosome 6"/>
</dbReference>
<reference evidence="1 2" key="1">
    <citation type="journal article" date="2009" name="Nat. Genet.">
        <title>The genome of the cucumber, Cucumis sativus L.</title>
        <authorList>
            <person name="Huang S."/>
            <person name="Li R."/>
            <person name="Zhang Z."/>
            <person name="Li L."/>
            <person name="Gu X."/>
            <person name="Fan W."/>
            <person name="Lucas W.J."/>
            <person name="Wang X."/>
            <person name="Xie B."/>
            <person name="Ni P."/>
            <person name="Ren Y."/>
            <person name="Zhu H."/>
            <person name="Li J."/>
            <person name="Lin K."/>
            <person name="Jin W."/>
            <person name="Fei Z."/>
            <person name="Li G."/>
            <person name="Staub J."/>
            <person name="Kilian A."/>
            <person name="van der Vossen E.A."/>
            <person name="Wu Y."/>
            <person name="Guo J."/>
            <person name="He J."/>
            <person name="Jia Z."/>
            <person name="Ren Y."/>
            <person name="Tian G."/>
            <person name="Lu Y."/>
            <person name="Ruan J."/>
            <person name="Qian W."/>
            <person name="Wang M."/>
            <person name="Huang Q."/>
            <person name="Li B."/>
            <person name="Xuan Z."/>
            <person name="Cao J."/>
            <person name="Asan"/>
            <person name="Wu Z."/>
            <person name="Zhang J."/>
            <person name="Cai Q."/>
            <person name="Bai Y."/>
            <person name="Zhao B."/>
            <person name="Han Y."/>
            <person name="Li Y."/>
            <person name="Li X."/>
            <person name="Wang S."/>
            <person name="Shi Q."/>
            <person name="Liu S."/>
            <person name="Cho W.K."/>
            <person name="Kim J.Y."/>
            <person name="Xu Y."/>
            <person name="Heller-Uszynska K."/>
            <person name="Miao H."/>
            <person name="Cheng Z."/>
            <person name="Zhang S."/>
            <person name="Wu J."/>
            <person name="Yang Y."/>
            <person name="Kang H."/>
            <person name="Li M."/>
            <person name="Liang H."/>
            <person name="Ren X."/>
            <person name="Shi Z."/>
            <person name="Wen M."/>
            <person name="Jian M."/>
            <person name="Yang H."/>
            <person name="Zhang G."/>
            <person name="Yang Z."/>
            <person name="Chen R."/>
            <person name="Liu S."/>
            <person name="Li J."/>
            <person name="Ma L."/>
            <person name="Liu H."/>
            <person name="Zhou Y."/>
            <person name="Zhao J."/>
            <person name="Fang X."/>
            <person name="Li G."/>
            <person name="Fang L."/>
            <person name="Li Y."/>
            <person name="Liu D."/>
            <person name="Zheng H."/>
            <person name="Zhang Y."/>
            <person name="Qin N."/>
            <person name="Li Z."/>
            <person name="Yang G."/>
            <person name="Yang S."/>
            <person name="Bolund L."/>
            <person name="Kristiansen K."/>
            <person name="Zheng H."/>
            <person name="Li S."/>
            <person name="Zhang X."/>
            <person name="Yang H."/>
            <person name="Wang J."/>
            <person name="Sun R."/>
            <person name="Zhang B."/>
            <person name="Jiang S."/>
            <person name="Wang J."/>
            <person name="Du Y."/>
            <person name="Li S."/>
        </authorList>
    </citation>
    <scope>NUCLEOTIDE SEQUENCE [LARGE SCALE GENOMIC DNA]</scope>
    <source>
        <strain evidence="2">cv. 9930</strain>
    </source>
</reference>
<name>A0A0A0KDN3_CUCSA</name>
<organism evidence="1 2">
    <name type="scientific">Cucumis sativus</name>
    <name type="common">Cucumber</name>
    <dbReference type="NCBI Taxonomy" id="3659"/>
    <lineage>
        <taxon>Eukaryota</taxon>
        <taxon>Viridiplantae</taxon>
        <taxon>Streptophyta</taxon>
        <taxon>Embryophyta</taxon>
        <taxon>Tracheophyta</taxon>
        <taxon>Spermatophyta</taxon>
        <taxon>Magnoliopsida</taxon>
        <taxon>eudicotyledons</taxon>
        <taxon>Gunneridae</taxon>
        <taxon>Pentapetalae</taxon>
        <taxon>rosids</taxon>
        <taxon>fabids</taxon>
        <taxon>Cucurbitales</taxon>
        <taxon>Cucurbitaceae</taxon>
        <taxon>Benincaseae</taxon>
        <taxon>Cucumis</taxon>
    </lineage>
</organism>
<reference evidence="1 2" key="3">
    <citation type="journal article" date="2010" name="BMC Genomics">
        <title>Transcriptome sequencing and comparative analysis of cucumber flowers with different sex types.</title>
        <authorList>
            <person name="Guo S."/>
            <person name="Zheng Y."/>
            <person name="Joung J.G."/>
            <person name="Liu S."/>
            <person name="Zhang Z."/>
            <person name="Crasta O.R."/>
            <person name="Sobral B.W."/>
            <person name="Xu Y."/>
            <person name="Huang S."/>
            <person name="Fei Z."/>
        </authorList>
    </citation>
    <scope>NUCLEOTIDE SEQUENCE [LARGE SCALE GENOMIC DNA]</scope>
    <source>
        <strain evidence="2">cv. 9930</strain>
    </source>
</reference>
<reference evidence="1 2" key="2">
    <citation type="journal article" date="2009" name="PLoS ONE">
        <title>An integrated genetic and cytogenetic map of the cucumber genome.</title>
        <authorList>
            <person name="Ren Y."/>
            <person name="Zhang Z."/>
            <person name="Liu J."/>
            <person name="Staub J.E."/>
            <person name="Han Y."/>
            <person name="Cheng Z."/>
            <person name="Li X."/>
            <person name="Lu J."/>
            <person name="Miao H."/>
            <person name="Kang H."/>
            <person name="Xie B."/>
            <person name="Gu X."/>
            <person name="Wang X."/>
            <person name="Du Y."/>
            <person name="Jin W."/>
            <person name="Huang S."/>
        </authorList>
    </citation>
    <scope>NUCLEOTIDE SEQUENCE [LARGE SCALE GENOMIC DNA]</scope>
    <source>
        <strain evidence="2">cv. 9930</strain>
    </source>
</reference>
<keyword evidence="2" id="KW-1185">Reference proteome</keyword>
<proteinExistence type="predicted"/>
<gene>
    <name evidence="1" type="ORF">Csa_6G017070</name>
</gene>
<dbReference type="EMBL" id="CM002927">
    <property type="protein sequence ID" value="KGN45891.1"/>
    <property type="molecule type" value="Genomic_DNA"/>
</dbReference>
<reference evidence="1 2" key="4">
    <citation type="journal article" date="2011" name="BMC Genomics">
        <title>RNA-Seq improves annotation of protein-coding genes in the cucumber genome.</title>
        <authorList>
            <person name="Li Z."/>
            <person name="Zhang Z."/>
            <person name="Yan P."/>
            <person name="Huang S."/>
            <person name="Fei Z."/>
            <person name="Lin K."/>
        </authorList>
    </citation>
    <scope>NUCLEOTIDE SEQUENCE [LARGE SCALE GENOMIC DNA]</scope>
    <source>
        <strain evidence="2">cv. 9930</strain>
    </source>
</reference>